<keyword evidence="2" id="KW-0132">Cell division</keyword>
<feature type="region of interest" description="Disordered" evidence="6">
    <location>
        <begin position="430"/>
        <end position="462"/>
    </location>
</feature>
<evidence type="ECO:0000313" key="9">
    <source>
        <dbReference type="Proteomes" id="UP001431783"/>
    </source>
</evidence>
<dbReference type="Pfam" id="PF12896">
    <property type="entry name" value="ANAPC4"/>
    <property type="match status" value="1"/>
</dbReference>
<comment type="caution">
    <text evidence="8">The sequence shown here is derived from an EMBL/GenBank/DDBJ whole genome shotgun (WGS) entry which is preliminary data.</text>
</comment>
<dbReference type="Proteomes" id="UP001431783">
    <property type="component" value="Unassembled WGS sequence"/>
</dbReference>
<evidence type="ECO:0000256" key="5">
    <source>
        <dbReference type="ARBA" id="ARBA00023306"/>
    </source>
</evidence>
<evidence type="ECO:0000256" key="4">
    <source>
        <dbReference type="ARBA" id="ARBA00022786"/>
    </source>
</evidence>
<reference evidence="8 9" key="1">
    <citation type="submission" date="2023-03" db="EMBL/GenBank/DDBJ databases">
        <title>Genome insight into feeding habits of ladybird beetles.</title>
        <authorList>
            <person name="Li H.-S."/>
            <person name="Huang Y.-H."/>
            <person name="Pang H."/>
        </authorList>
    </citation>
    <scope>NUCLEOTIDE SEQUENCE [LARGE SCALE GENOMIC DNA]</scope>
    <source>
        <strain evidence="8">SYSU_2023b</strain>
        <tissue evidence="8">Whole body</tissue>
    </source>
</reference>
<dbReference type="GO" id="GO:0070979">
    <property type="term" value="P:protein K11-linked ubiquitination"/>
    <property type="evidence" value="ECO:0007669"/>
    <property type="project" value="TreeGrafter"/>
</dbReference>
<dbReference type="InterPro" id="IPR024790">
    <property type="entry name" value="APC4_long_dom"/>
</dbReference>
<keyword evidence="3" id="KW-0498">Mitosis</keyword>
<evidence type="ECO:0000313" key="8">
    <source>
        <dbReference type="EMBL" id="KAK9880736.1"/>
    </source>
</evidence>
<dbReference type="AlphaFoldDB" id="A0AAW1UAR5"/>
<proteinExistence type="predicted"/>
<dbReference type="GO" id="GO:0005680">
    <property type="term" value="C:anaphase-promoting complex"/>
    <property type="evidence" value="ECO:0007669"/>
    <property type="project" value="InterPro"/>
</dbReference>
<dbReference type="PANTHER" id="PTHR13260">
    <property type="entry name" value="ANAPHASE PROMOTING COMPLEX SUBUNIT 4 APC4"/>
    <property type="match status" value="1"/>
</dbReference>
<keyword evidence="9" id="KW-1185">Reference proteome</keyword>
<dbReference type="PANTHER" id="PTHR13260:SF0">
    <property type="entry name" value="ANAPHASE-PROMOTING COMPLEX SUBUNIT 4"/>
    <property type="match status" value="1"/>
</dbReference>
<feature type="compositionally biased region" description="Acidic residues" evidence="6">
    <location>
        <begin position="430"/>
        <end position="441"/>
    </location>
</feature>
<name>A0AAW1UAR5_9CUCU</name>
<organism evidence="8 9">
    <name type="scientific">Henosepilachna vigintioctopunctata</name>
    <dbReference type="NCBI Taxonomy" id="420089"/>
    <lineage>
        <taxon>Eukaryota</taxon>
        <taxon>Metazoa</taxon>
        <taxon>Ecdysozoa</taxon>
        <taxon>Arthropoda</taxon>
        <taxon>Hexapoda</taxon>
        <taxon>Insecta</taxon>
        <taxon>Pterygota</taxon>
        <taxon>Neoptera</taxon>
        <taxon>Endopterygota</taxon>
        <taxon>Coleoptera</taxon>
        <taxon>Polyphaga</taxon>
        <taxon>Cucujiformia</taxon>
        <taxon>Coccinelloidea</taxon>
        <taxon>Coccinellidae</taxon>
        <taxon>Epilachninae</taxon>
        <taxon>Epilachnini</taxon>
        <taxon>Henosepilachna</taxon>
    </lineage>
</organism>
<sequence>MDNKLFKFASKCPNAGVTADFLDLLMFGIYSSNMEGFLLNDLTKKGLEKFGQSIEMSYSTIQELLLKYVTKYGQSITYHLAELRGMVRLKHKYDVIGILESDVSEAILSTGAFLIKAGEMHQIINQSIINYKAFFRWLYTAIMHLLEEQIPPEIPKMTQQDLAYITEFFQNFDYIDKESNKRKGFIMERLGQYLSDTPLTLPPKMSGNEWSAFLRENNCLTNDSMILKHNNNMSLVQQFNKLRNDVTKMFSPPEKEMGNHFQKMIIFNCFAFSTQMKMSNINLSADSVLFSFLKSSHQLTLLEISFKKCGFHTRSGNFYFSNEHVGNVQEISDNMFYSPSILSLLLQDHTNQTSILYQFPITFALDNLTDIDILNRSLNNNFIPSINGSNIAPKVLKDVEMIVTQLAVSGTRKVGIVLSENKRKVKLFEMEGEEEDDEDADMSMNTTSPRISEVSDAIMQET</sequence>
<evidence type="ECO:0000259" key="7">
    <source>
        <dbReference type="Pfam" id="PF12896"/>
    </source>
</evidence>
<dbReference type="EMBL" id="JARQZJ010000066">
    <property type="protein sequence ID" value="KAK9880736.1"/>
    <property type="molecule type" value="Genomic_DNA"/>
</dbReference>
<dbReference type="GO" id="GO:0031145">
    <property type="term" value="P:anaphase-promoting complex-dependent catabolic process"/>
    <property type="evidence" value="ECO:0007669"/>
    <property type="project" value="InterPro"/>
</dbReference>
<keyword evidence="4" id="KW-0833">Ubl conjugation pathway</keyword>
<evidence type="ECO:0000256" key="6">
    <source>
        <dbReference type="SAM" id="MobiDB-lite"/>
    </source>
</evidence>
<gene>
    <name evidence="8" type="ORF">WA026_013060</name>
</gene>
<dbReference type="InterPro" id="IPR024789">
    <property type="entry name" value="APC4"/>
</dbReference>
<keyword evidence="5" id="KW-0131">Cell cycle</keyword>
<dbReference type="GO" id="GO:0034399">
    <property type="term" value="C:nuclear periphery"/>
    <property type="evidence" value="ECO:0007669"/>
    <property type="project" value="TreeGrafter"/>
</dbReference>
<feature type="domain" description="Anaphase-promoting complex subunit 4 long" evidence="7">
    <location>
        <begin position="1"/>
        <end position="147"/>
    </location>
</feature>
<accession>A0AAW1UAR5</accession>
<protein>
    <recommendedName>
        <fullName evidence="1">Anaphase-promoting complex subunit 4</fullName>
    </recommendedName>
</protein>
<dbReference type="GO" id="GO:0051301">
    <property type="term" value="P:cell division"/>
    <property type="evidence" value="ECO:0007669"/>
    <property type="project" value="UniProtKB-KW"/>
</dbReference>
<evidence type="ECO:0000256" key="3">
    <source>
        <dbReference type="ARBA" id="ARBA00022776"/>
    </source>
</evidence>
<evidence type="ECO:0000256" key="2">
    <source>
        <dbReference type="ARBA" id="ARBA00022618"/>
    </source>
</evidence>
<evidence type="ECO:0000256" key="1">
    <source>
        <dbReference type="ARBA" id="ARBA00016067"/>
    </source>
</evidence>